<dbReference type="GO" id="GO:0005730">
    <property type="term" value="C:nucleolus"/>
    <property type="evidence" value="ECO:0007669"/>
    <property type="project" value="TreeGrafter"/>
</dbReference>
<feature type="non-terminal residue" evidence="2">
    <location>
        <position position="1"/>
    </location>
</feature>
<dbReference type="Pfam" id="PF01612">
    <property type="entry name" value="DNA_pol_A_exo1"/>
    <property type="match status" value="1"/>
</dbReference>
<proteinExistence type="predicted"/>
<protein>
    <recommendedName>
        <fullName evidence="1">3'-5' exonuclease domain-containing protein</fullName>
    </recommendedName>
</protein>
<dbReference type="GO" id="GO:0071051">
    <property type="term" value="P:poly(A)-dependent snoRNA 3'-end processing"/>
    <property type="evidence" value="ECO:0007669"/>
    <property type="project" value="TreeGrafter"/>
</dbReference>
<dbReference type="EMBL" id="CAJOBC010106491">
    <property type="protein sequence ID" value="CAF4503874.1"/>
    <property type="molecule type" value="Genomic_DNA"/>
</dbReference>
<evidence type="ECO:0000259" key="1">
    <source>
        <dbReference type="Pfam" id="PF01612"/>
    </source>
</evidence>
<dbReference type="InterPro" id="IPR002562">
    <property type="entry name" value="3'-5'_exonuclease_dom"/>
</dbReference>
<dbReference type="SUPFAM" id="SSF53098">
    <property type="entry name" value="Ribonuclease H-like"/>
    <property type="match status" value="1"/>
</dbReference>
<sequence>ERFIENDYKYVDTSSRLKQMLKDIENQSEISVDSERHTYRSYKRYTCLLQISTRTTDYIVDPLPLKSELHALDNVFTNAKVVKILHDAAFDVEWLQNDFGLYVVNIFDTFQASRELNLSSLIF</sequence>
<dbReference type="GO" id="GO:0000467">
    <property type="term" value="P:exonucleolytic trimming to generate mature 3'-end of 5.8S rRNA from tricistronic rRNA transcript (SSU-rRNA, 5.8S rRNA, LSU-rRNA)"/>
    <property type="evidence" value="ECO:0007669"/>
    <property type="project" value="InterPro"/>
</dbReference>
<evidence type="ECO:0000313" key="3">
    <source>
        <dbReference type="EMBL" id="CAF4503874.1"/>
    </source>
</evidence>
<dbReference type="GO" id="GO:0071039">
    <property type="term" value="P:nuclear polyadenylation-dependent CUT catabolic process"/>
    <property type="evidence" value="ECO:0007669"/>
    <property type="project" value="TreeGrafter"/>
</dbReference>
<dbReference type="InterPro" id="IPR045092">
    <property type="entry name" value="Rrp6-like"/>
</dbReference>
<dbReference type="GO" id="GO:0000175">
    <property type="term" value="F:3'-5'-RNA exonuclease activity"/>
    <property type="evidence" value="ECO:0007669"/>
    <property type="project" value="InterPro"/>
</dbReference>
<dbReference type="PANTHER" id="PTHR12124">
    <property type="entry name" value="POLYMYOSITIS/SCLERODERMA AUTOANTIGEN-RELATED"/>
    <property type="match status" value="1"/>
</dbReference>
<dbReference type="GO" id="GO:0003727">
    <property type="term" value="F:single-stranded RNA binding"/>
    <property type="evidence" value="ECO:0007669"/>
    <property type="project" value="TreeGrafter"/>
</dbReference>
<dbReference type="Proteomes" id="UP000681722">
    <property type="component" value="Unassembled WGS sequence"/>
</dbReference>
<dbReference type="PANTHER" id="PTHR12124:SF47">
    <property type="entry name" value="EXOSOME COMPONENT 10"/>
    <property type="match status" value="1"/>
</dbReference>
<dbReference type="GO" id="GO:0071036">
    <property type="term" value="P:nuclear polyadenylation-dependent snoRNA catabolic process"/>
    <property type="evidence" value="ECO:0007669"/>
    <property type="project" value="TreeGrafter"/>
</dbReference>
<reference evidence="2" key="1">
    <citation type="submission" date="2021-02" db="EMBL/GenBank/DDBJ databases">
        <authorList>
            <person name="Nowell W R."/>
        </authorList>
    </citation>
    <scope>NUCLEOTIDE SEQUENCE</scope>
</reference>
<evidence type="ECO:0000313" key="4">
    <source>
        <dbReference type="Proteomes" id="UP000663829"/>
    </source>
</evidence>
<dbReference type="GO" id="GO:0071037">
    <property type="term" value="P:nuclear polyadenylation-dependent snRNA catabolic process"/>
    <property type="evidence" value="ECO:0007669"/>
    <property type="project" value="TreeGrafter"/>
</dbReference>
<dbReference type="GO" id="GO:0071035">
    <property type="term" value="P:nuclear polyadenylation-dependent rRNA catabolic process"/>
    <property type="evidence" value="ECO:0007669"/>
    <property type="project" value="TreeGrafter"/>
</dbReference>
<comment type="caution">
    <text evidence="2">The sequence shown here is derived from an EMBL/GenBank/DDBJ whole genome shotgun (WGS) entry which is preliminary data.</text>
</comment>
<dbReference type="GO" id="GO:0071044">
    <property type="term" value="P:histone mRNA catabolic process"/>
    <property type="evidence" value="ECO:0007669"/>
    <property type="project" value="TreeGrafter"/>
</dbReference>
<keyword evidence="4" id="KW-1185">Reference proteome</keyword>
<dbReference type="EMBL" id="CAJNOQ010039505">
    <property type="protein sequence ID" value="CAF1616678.1"/>
    <property type="molecule type" value="Genomic_DNA"/>
</dbReference>
<dbReference type="GO" id="GO:0071040">
    <property type="term" value="P:nuclear polyadenylation-dependent antisense transcript catabolic process"/>
    <property type="evidence" value="ECO:0007669"/>
    <property type="project" value="TreeGrafter"/>
</dbReference>
<dbReference type="InterPro" id="IPR036397">
    <property type="entry name" value="RNaseH_sf"/>
</dbReference>
<feature type="domain" description="3'-5' exonuclease" evidence="1">
    <location>
        <begin position="8"/>
        <end position="115"/>
    </location>
</feature>
<organism evidence="2 4">
    <name type="scientific">Didymodactylos carnosus</name>
    <dbReference type="NCBI Taxonomy" id="1234261"/>
    <lineage>
        <taxon>Eukaryota</taxon>
        <taxon>Metazoa</taxon>
        <taxon>Spiralia</taxon>
        <taxon>Gnathifera</taxon>
        <taxon>Rotifera</taxon>
        <taxon>Eurotatoria</taxon>
        <taxon>Bdelloidea</taxon>
        <taxon>Philodinida</taxon>
        <taxon>Philodinidae</taxon>
        <taxon>Didymodactylos</taxon>
    </lineage>
</organism>
<dbReference type="OrthoDB" id="2250022at2759"/>
<dbReference type="Gene3D" id="3.30.420.10">
    <property type="entry name" value="Ribonuclease H-like superfamily/Ribonuclease H"/>
    <property type="match status" value="1"/>
</dbReference>
<dbReference type="GO" id="GO:0071038">
    <property type="term" value="P:TRAMP-dependent tRNA surveillance pathway"/>
    <property type="evidence" value="ECO:0007669"/>
    <property type="project" value="TreeGrafter"/>
</dbReference>
<dbReference type="GO" id="GO:0000176">
    <property type="term" value="C:nuclear exosome (RNase complex)"/>
    <property type="evidence" value="ECO:0007669"/>
    <property type="project" value="TreeGrafter"/>
</dbReference>
<dbReference type="InterPro" id="IPR012337">
    <property type="entry name" value="RNaseH-like_sf"/>
</dbReference>
<dbReference type="Proteomes" id="UP000663829">
    <property type="component" value="Unassembled WGS sequence"/>
</dbReference>
<gene>
    <name evidence="2" type="ORF">GPM918_LOCUS43472</name>
    <name evidence="3" type="ORF">SRO942_LOCUS44970</name>
</gene>
<name>A0A816C758_9BILA</name>
<evidence type="ECO:0000313" key="2">
    <source>
        <dbReference type="EMBL" id="CAF1616678.1"/>
    </source>
</evidence>
<dbReference type="AlphaFoldDB" id="A0A816C758"/>
<accession>A0A816C758</accession>